<keyword evidence="2" id="KW-1185">Reference proteome</keyword>
<evidence type="ECO:0000313" key="2">
    <source>
        <dbReference type="Proteomes" id="UP000218615"/>
    </source>
</evidence>
<dbReference type="AlphaFoldDB" id="A0A284VNT6"/>
<reference evidence="2" key="1">
    <citation type="submission" date="2017-06" db="EMBL/GenBank/DDBJ databases">
        <authorList>
            <person name="Cremers G."/>
        </authorList>
    </citation>
    <scope>NUCLEOTIDE SEQUENCE [LARGE SCALE GENOMIC DNA]</scope>
</reference>
<dbReference type="Proteomes" id="UP000218615">
    <property type="component" value="Unassembled WGS sequence"/>
</dbReference>
<dbReference type="EMBL" id="FZMP01000121">
    <property type="protein sequence ID" value="SNQ60879.1"/>
    <property type="molecule type" value="Genomic_DNA"/>
</dbReference>
<accession>A0A284VNT6</accession>
<gene>
    <name evidence="1" type="ORF">MNV_2070002</name>
</gene>
<organism evidence="1 2">
    <name type="scientific">Candidatus Methanoperedens nitratireducens</name>
    <dbReference type="NCBI Taxonomy" id="1392998"/>
    <lineage>
        <taxon>Archaea</taxon>
        <taxon>Methanobacteriati</taxon>
        <taxon>Methanobacteriota</taxon>
        <taxon>Stenosarchaea group</taxon>
        <taxon>Methanomicrobia</taxon>
        <taxon>Methanosarcinales</taxon>
        <taxon>ANME-2 cluster</taxon>
        <taxon>Candidatus Methanoperedentaceae</taxon>
        <taxon>Candidatus Methanoperedens</taxon>
    </lineage>
</organism>
<name>A0A284VNT6_9EURY</name>
<protein>
    <submittedName>
        <fullName evidence="1">Uncharacterized protein</fullName>
    </submittedName>
</protein>
<dbReference type="RefSeq" id="WP_179293903.1">
    <property type="nucleotide sequence ID" value="NZ_FZMP01000121.1"/>
</dbReference>
<sequence>MVDKKRRNLMEKKLKFFFDKKGDVLDIAIGKPRKDISKEIGNFEF</sequence>
<proteinExistence type="predicted"/>
<evidence type="ECO:0000313" key="1">
    <source>
        <dbReference type="EMBL" id="SNQ60879.1"/>
    </source>
</evidence>